<organism evidence="2 3">
    <name type="scientific">Polyplax serrata</name>
    <name type="common">Common mouse louse</name>
    <dbReference type="NCBI Taxonomy" id="468196"/>
    <lineage>
        <taxon>Eukaryota</taxon>
        <taxon>Metazoa</taxon>
        <taxon>Ecdysozoa</taxon>
        <taxon>Arthropoda</taxon>
        <taxon>Hexapoda</taxon>
        <taxon>Insecta</taxon>
        <taxon>Pterygota</taxon>
        <taxon>Neoptera</taxon>
        <taxon>Paraneoptera</taxon>
        <taxon>Psocodea</taxon>
        <taxon>Troctomorpha</taxon>
        <taxon>Phthiraptera</taxon>
        <taxon>Anoplura</taxon>
        <taxon>Polyplacidae</taxon>
        <taxon>Polyplax</taxon>
    </lineage>
</organism>
<dbReference type="AlphaFoldDB" id="A0AAN8NSQ1"/>
<name>A0AAN8NSQ1_POLSC</name>
<protein>
    <submittedName>
        <fullName evidence="2">Uncharacterized protein</fullName>
    </submittedName>
</protein>
<reference evidence="2 3" key="1">
    <citation type="submission" date="2023-10" db="EMBL/GenBank/DDBJ databases">
        <title>Genomes of two closely related lineages of the louse Polyplax serrata with different host specificities.</title>
        <authorList>
            <person name="Martinu J."/>
            <person name="Tarabai H."/>
            <person name="Stefka J."/>
            <person name="Hypsa V."/>
        </authorList>
    </citation>
    <scope>NUCLEOTIDE SEQUENCE [LARGE SCALE GENOMIC DNA]</scope>
    <source>
        <strain evidence="2">HR10_N</strain>
    </source>
</reference>
<dbReference type="Proteomes" id="UP001372834">
    <property type="component" value="Unassembled WGS sequence"/>
</dbReference>
<evidence type="ECO:0000256" key="1">
    <source>
        <dbReference type="SAM" id="MobiDB-lite"/>
    </source>
</evidence>
<accession>A0AAN8NSQ1</accession>
<sequence>MRNQNKTENSHPYDLEAPDAVHSTPAGCKSNHVDKLPHALTCLLYPPGNIPQVPEPTVEIEVSATGENLRQVGVKVADDTYEGEYKRVTYRRVNLVGITEGDRLLCCRSLSDHNSSPPFLLRLRCSTNSPRQVKLSRRDARQGKLVSGTCSIKGKEKRFTPSETVVDVSPSVTLHHPKSNTH</sequence>
<feature type="region of interest" description="Disordered" evidence="1">
    <location>
        <begin position="1"/>
        <end position="27"/>
    </location>
</feature>
<evidence type="ECO:0000313" key="3">
    <source>
        <dbReference type="Proteomes" id="UP001372834"/>
    </source>
</evidence>
<dbReference type="EMBL" id="JAWJWE010000037">
    <property type="protein sequence ID" value="KAK6625863.1"/>
    <property type="molecule type" value="Genomic_DNA"/>
</dbReference>
<gene>
    <name evidence="2" type="ORF">RUM43_006162</name>
</gene>
<comment type="caution">
    <text evidence="2">The sequence shown here is derived from an EMBL/GenBank/DDBJ whole genome shotgun (WGS) entry which is preliminary data.</text>
</comment>
<evidence type="ECO:0000313" key="2">
    <source>
        <dbReference type="EMBL" id="KAK6625863.1"/>
    </source>
</evidence>
<proteinExistence type="predicted"/>